<dbReference type="SUPFAM" id="SSF47598">
    <property type="entry name" value="Ribbon-helix-helix"/>
    <property type="match status" value="1"/>
</dbReference>
<proteinExistence type="predicted"/>
<evidence type="ECO:0000259" key="1">
    <source>
        <dbReference type="Pfam" id="PF22513"/>
    </source>
</evidence>
<organism evidence="2 3">
    <name type="scientific">Nesterenkonia alkaliphila</name>
    <dbReference type="NCBI Taxonomy" id="1463631"/>
    <lineage>
        <taxon>Bacteria</taxon>
        <taxon>Bacillati</taxon>
        <taxon>Actinomycetota</taxon>
        <taxon>Actinomycetes</taxon>
        <taxon>Micrococcales</taxon>
        <taxon>Micrococcaceae</taxon>
        <taxon>Nesterenkonia</taxon>
    </lineage>
</organism>
<gene>
    <name evidence="2" type="ORF">GNZ21_00085</name>
</gene>
<evidence type="ECO:0000313" key="2">
    <source>
        <dbReference type="EMBL" id="MVT24772.1"/>
    </source>
</evidence>
<sequence length="85" mass="9658">MGVALQIRNVPEDVRDRLAAAAKERGQSLQSYLLDVVVEKSQFERNAELLRSAPKAKNPIPLEFTQQVIREARDFGAEVDRHELE</sequence>
<dbReference type="AlphaFoldDB" id="A0A7K1UEC5"/>
<dbReference type="InterPro" id="IPR010985">
    <property type="entry name" value="Ribbon_hlx_hlx"/>
</dbReference>
<reference evidence="2 3" key="1">
    <citation type="submission" date="2019-12" db="EMBL/GenBank/DDBJ databases">
        <title>Nesterenkonia muleiensis sp. nov., a novel actinobacterium isolated from sap of Populus euphratica.</title>
        <authorList>
            <person name="Wang R."/>
        </authorList>
    </citation>
    <scope>NUCLEOTIDE SEQUENCE [LARGE SCALE GENOMIC DNA]</scope>
    <source>
        <strain evidence="2 3">F10</strain>
    </source>
</reference>
<name>A0A7K1UEC5_9MICC</name>
<dbReference type="InterPro" id="IPR053853">
    <property type="entry name" value="FitA-like_RHH"/>
</dbReference>
<comment type="caution">
    <text evidence="2">The sequence shown here is derived from an EMBL/GenBank/DDBJ whole genome shotgun (WGS) entry which is preliminary data.</text>
</comment>
<dbReference type="Pfam" id="PF22513">
    <property type="entry name" value="FitA-like_RHH"/>
    <property type="match status" value="1"/>
</dbReference>
<dbReference type="Proteomes" id="UP000460157">
    <property type="component" value="Unassembled WGS sequence"/>
</dbReference>
<accession>A0A7K1UEC5</accession>
<keyword evidence="3" id="KW-1185">Reference proteome</keyword>
<protein>
    <recommendedName>
        <fullName evidence="1">Antitoxin FitA-like ribbon-helix-helix domain-containing protein</fullName>
    </recommendedName>
</protein>
<dbReference type="OrthoDB" id="7107936at2"/>
<dbReference type="RefSeq" id="WP_157320191.1">
    <property type="nucleotide sequence ID" value="NZ_BMFX01000027.1"/>
</dbReference>
<evidence type="ECO:0000313" key="3">
    <source>
        <dbReference type="Proteomes" id="UP000460157"/>
    </source>
</evidence>
<dbReference type="GO" id="GO:0006355">
    <property type="term" value="P:regulation of DNA-templated transcription"/>
    <property type="evidence" value="ECO:0007669"/>
    <property type="project" value="InterPro"/>
</dbReference>
<feature type="domain" description="Antitoxin FitA-like ribbon-helix-helix" evidence="1">
    <location>
        <begin position="5"/>
        <end position="34"/>
    </location>
</feature>
<dbReference type="EMBL" id="WRPM01000003">
    <property type="protein sequence ID" value="MVT24772.1"/>
    <property type="molecule type" value="Genomic_DNA"/>
</dbReference>